<evidence type="ECO:0000256" key="2">
    <source>
        <dbReference type="ARBA" id="ARBA00022475"/>
    </source>
</evidence>
<organism evidence="7 8">
    <name type="scientific">Fodinicurvata halophila</name>
    <dbReference type="NCBI Taxonomy" id="1419723"/>
    <lineage>
        <taxon>Bacteria</taxon>
        <taxon>Pseudomonadati</taxon>
        <taxon>Pseudomonadota</taxon>
        <taxon>Alphaproteobacteria</taxon>
        <taxon>Rhodospirillales</taxon>
        <taxon>Rhodovibrionaceae</taxon>
        <taxon>Fodinicurvata</taxon>
    </lineage>
</organism>
<dbReference type="PANTHER" id="PTHR40277">
    <property type="entry name" value="BLL5419 PROTEIN"/>
    <property type="match status" value="1"/>
</dbReference>
<accession>A0ABV8UIP0</accession>
<gene>
    <name evidence="7" type="ORF">ACFOW6_05120</name>
</gene>
<feature type="transmembrane region" description="Helical" evidence="6">
    <location>
        <begin position="38"/>
        <end position="61"/>
    </location>
</feature>
<evidence type="ECO:0000256" key="6">
    <source>
        <dbReference type="SAM" id="Phobius"/>
    </source>
</evidence>
<dbReference type="Pfam" id="PF03706">
    <property type="entry name" value="LPG_synthase_TM"/>
    <property type="match status" value="1"/>
</dbReference>
<proteinExistence type="predicted"/>
<evidence type="ECO:0000256" key="5">
    <source>
        <dbReference type="ARBA" id="ARBA00023136"/>
    </source>
</evidence>
<evidence type="ECO:0000256" key="4">
    <source>
        <dbReference type="ARBA" id="ARBA00022989"/>
    </source>
</evidence>
<evidence type="ECO:0000256" key="1">
    <source>
        <dbReference type="ARBA" id="ARBA00004651"/>
    </source>
</evidence>
<feature type="transmembrane region" description="Helical" evidence="6">
    <location>
        <begin position="130"/>
        <end position="148"/>
    </location>
</feature>
<feature type="transmembrane region" description="Helical" evidence="6">
    <location>
        <begin position="276"/>
        <end position="299"/>
    </location>
</feature>
<feature type="transmembrane region" description="Helical" evidence="6">
    <location>
        <begin position="9"/>
        <end position="26"/>
    </location>
</feature>
<reference evidence="8" key="1">
    <citation type="journal article" date="2019" name="Int. J. Syst. Evol. Microbiol.">
        <title>The Global Catalogue of Microorganisms (GCM) 10K type strain sequencing project: providing services to taxonomists for standard genome sequencing and annotation.</title>
        <authorList>
            <consortium name="The Broad Institute Genomics Platform"/>
            <consortium name="The Broad Institute Genome Sequencing Center for Infectious Disease"/>
            <person name="Wu L."/>
            <person name="Ma J."/>
        </authorList>
    </citation>
    <scope>NUCLEOTIDE SEQUENCE [LARGE SCALE GENOMIC DNA]</scope>
    <source>
        <strain evidence="8">CECT 8472</strain>
    </source>
</reference>
<sequence>MSYRQLNRVVPWIVTPGLLIFLWFRVDGAEALARLDNLHTGWLVAGLFLASLQVVLSALRWRLTAWQVGAPMARAWSVREYYLGSFLNQLLPGGVAGDVFRAWRHRRKDEQGQGDLRFFPALRIVMIERGAGYLILLPFAATGAFLWIPAPWNLLSCALLLGALAVLVVAPFYGERLPFLGALRTFLLELRNGLLAPSVVTRQLLLSFLIFTIYVLVFACSAHALQIPIAPLFLFTAVPLLLLSMVLPFTVAGWGVREAAAVGLWGLSGYAVEDGLAISVGYGLLILLGALPGAFVLIFDRR</sequence>
<dbReference type="InterPro" id="IPR022791">
    <property type="entry name" value="L-PG_synthase/AglD"/>
</dbReference>
<feature type="transmembrane region" description="Helical" evidence="6">
    <location>
        <begin position="232"/>
        <end position="256"/>
    </location>
</feature>
<keyword evidence="5 6" id="KW-0472">Membrane</keyword>
<feature type="transmembrane region" description="Helical" evidence="6">
    <location>
        <begin position="204"/>
        <end position="225"/>
    </location>
</feature>
<dbReference type="RefSeq" id="WP_382421263.1">
    <property type="nucleotide sequence ID" value="NZ_JBHSCW010000003.1"/>
</dbReference>
<feature type="transmembrane region" description="Helical" evidence="6">
    <location>
        <begin position="155"/>
        <end position="174"/>
    </location>
</feature>
<evidence type="ECO:0000313" key="8">
    <source>
        <dbReference type="Proteomes" id="UP001595799"/>
    </source>
</evidence>
<dbReference type="EMBL" id="JBHSCW010000003">
    <property type="protein sequence ID" value="MFC4350919.1"/>
    <property type="molecule type" value="Genomic_DNA"/>
</dbReference>
<keyword evidence="2" id="KW-1003">Cell membrane</keyword>
<comment type="subcellular location">
    <subcellularLocation>
        <location evidence="1">Cell membrane</location>
        <topology evidence="1">Multi-pass membrane protein</topology>
    </subcellularLocation>
</comment>
<evidence type="ECO:0000256" key="3">
    <source>
        <dbReference type="ARBA" id="ARBA00022692"/>
    </source>
</evidence>
<keyword evidence="3 6" id="KW-0812">Transmembrane</keyword>
<comment type="caution">
    <text evidence="7">The sequence shown here is derived from an EMBL/GenBank/DDBJ whole genome shotgun (WGS) entry which is preliminary data.</text>
</comment>
<feature type="transmembrane region" description="Helical" evidence="6">
    <location>
        <begin position="81"/>
        <end position="103"/>
    </location>
</feature>
<evidence type="ECO:0000313" key="7">
    <source>
        <dbReference type="EMBL" id="MFC4350919.1"/>
    </source>
</evidence>
<dbReference type="Proteomes" id="UP001595799">
    <property type="component" value="Unassembled WGS sequence"/>
</dbReference>
<protein>
    <submittedName>
        <fullName evidence="7">Lysylphosphatidylglycerol synthase transmembrane domain-containing protein</fullName>
    </submittedName>
</protein>
<keyword evidence="8" id="KW-1185">Reference proteome</keyword>
<name>A0ABV8UIP0_9PROT</name>
<keyword evidence="4 6" id="KW-1133">Transmembrane helix</keyword>
<dbReference type="PANTHER" id="PTHR40277:SF1">
    <property type="entry name" value="BLL5419 PROTEIN"/>
    <property type="match status" value="1"/>
</dbReference>